<dbReference type="PROSITE" id="PS51494">
    <property type="entry name" value="SPOIVB"/>
    <property type="match status" value="1"/>
</dbReference>
<comment type="caution">
    <text evidence="2">The sequence shown here is derived from an EMBL/GenBank/DDBJ whole genome shotgun (WGS) entry which is preliminary data.</text>
</comment>
<organism evidence="2 3">
    <name type="scientific">Candidatus Fischerbacteria bacterium RBG_13_37_8</name>
    <dbReference type="NCBI Taxonomy" id="1817863"/>
    <lineage>
        <taxon>Bacteria</taxon>
        <taxon>Candidatus Fischeribacteriota</taxon>
    </lineage>
</organism>
<evidence type="ECO:0000259" key="1">
    <source>
        <dbReference type="PROSITE" id="PS51494"/>
    </source>
</evidence>
<accession>A0A1F5V9A8</accession>
<gene>
    <name evidence="2" type="ORF">A2Y62_07865</name>
</gene>
<sequence length="603" mass="67157">MNNEFKNIYRYLLLLVILLFFYCGQEIAGAEIMPLNELKAGMKGVARTAVQGNKVVEFPVEIISIMKNVFPQRSIILANLDGDMINRTGVAQGMSGSPVYINGKLIGAIAYSFPFSKEAIAGITPIEEMTSISYSTTPQEKKTTILFQNIMEFITHIDNYPNAESIYGKFLGYFPEQAYQDNSASFRPIPIIVSKGAGFASPVMQEWWERNGFIPMMMSGGSASEVKDLQEGDAVAVLFLSGDLQMGGIGTVTHVDKKRVFAFGHPLFNLGDIAMPMAAAEIHTVVPSLYSSFKIGSIGEIIGTFKQDLPAAIYGQLDEKPPLIPLKLVTSYSKQERNYNYVLAEHHLLTPIIANMAISETLSTAESSVYEGTYEVSGTIALEGHPDVIIDNIFSGFLSLPQASTYVASILAYMINNEFEKTKIKTIDLKASISAEQKIAEVKEVRQDKVEVKKGDKVGLKIFLKPFHKAMEVYDFDITIDDKFQEGTYYVLIGGAMEMNKFDYAYFYRAVEIDNLDQIIRLINTIKRNDKLYVRIFRPSMSLVVKNKLMSSLPPTYFDIMDAPQAAGGTNRVFIDHLSDEAVKSDYIITGMKKIVIKVKETK</sequence>
<dbReference type="EMBL" id="MFGW01000205">
    <property type="protein sequence ID" value="OGF59950.1"/>
    <property type="molecule type" value="Genomic_DNA"/>
</dbReference>
<dbReference type="Pfam" id="PF05580">
    <property type="entry name" value="Peptidase_S55"/>
    <property type="match status" value="1"/>
</dbReference>
<feature type="domain" description="Peptidase S55" evidence="1">
    <location>
        <begin position="1"/>
        <end position="145"/>
    </location>
</feature>
<evidence type="ECO:0000313" key="2">
    <source>
        <dbReference type="EMBL" id="OGF59950.1"/>
    </source>
</evidence>
<name>A0A1F5V9A8_9BACT</name>
<evidence type="ECO:0000313" key="3">
    <source>
        <dbReference type="Proteomes" id="UP000178943"/>
    </source>
</evidence>
<dbReference type="InterPro" id="IPR008763">
    <property type="entry name" value="Peptidase_S55"/>
</dbReference>
<dbReference type="STRING" id="1817863.A2Y62_07865"/>
<dbReference type="AlphaFoldDB" id="A0A1F5V9A8"/>
<dbReference type="Proteomes" id="UP000178943">
    <property type="component" value="Unassembled WGS sequence"/>
</dbReference>
<reference evidence="2 3" key="1">
    <citation type="journal article" date="2016" name="Nat. Commun.">
        <title>Thousands of microbial genomes shed light on interconnected biogeochemical processes in an aquifer system.</title>
        <authorList>
            <person name="Anantharaman K."/>
            <person name="Brown C.T."/>
            <person name="Hug L.A."/>
            <person name="Sharon I."/>
            <person name="Castelle C.J."/>
            <person name="Probst A.J."/>
            <person name="Thomas B.C."/>
            <person name="Singh A."/>
            <person name="Wilkins M.J."/>
            <person name="Karaoz U."/>
            <person name="Brodie E.L."/>
            <person name="Williams K.H."/>
            <person name="Hubbard S.S."/>
            <person name="Banfield J.F."/>
        </authorList>
    </citation>
    <scope>NUCLEOTIDE SEQUENCE [LARGE SCALE GENOMIC DNA]</scope>
</reference>
<protein>
    <recommendedName>
        <fullName evidence="1">Peptidase S55 domain-containing protein</fullName>
    </recommendedName>
</protein>
<proteinExistence type="predicted"/>